<dbReference type="Proteomes" id="UP000236268">
    <property type="component" value="Unassembled WGS sequence"/>
</dbReference>
<evidence type="ECO:0000313" key="6">
    <source>
        <dbReference type="Proteomes" id="UP000027186"/>
    </source>
</evidence>
<evidence type="ECO:0000256" key="1">
    <source>
        <dbReference type="PIRSR" id="PIRSR039004-1"/>
    </source>
</evidence>
<accession>A0A060DYK0</accession>
<dbReference type="PANTHER" id="PTHR42717:SF1">
    <property type="entry name" value="IMIDAZOLONEPROPIONASE AND RELATED AMIDOHYDROLASES"/>
    <property type="match status" value="1"/>
</dbReference>
<dbReference type="SUPFAM" id="SSF51556">
    <property type="entry name" value="Metallo-dependent hydrolases"/>
    <property type="match status" value="1"/>
</dbReference>
<evidence type="ECO:0000259" key="3">
    <source>
        <dbReference type="Pfam" id="PF01979"/>
    </source>
</evidence>
<dbReference type="NCBIfam" id="NF006689">
    <property type="entry name" value="PRK09237.1"/>
    <property type="match status" value="1"/>
</dbReference>
<dbReference type="Gene3D" id="3.20.20.140">
    <property type="entry name" value="Metal-dependent hydrolases"/>
    <property type="match status" value="1"/>
</dbReference>
<dbReference type="PANTHER" id="PTHR42717">
    <property type="entry name" value="DIHYDROOROTASE-RELATED"/>
    <property type="match status" value="1"/>
</dbReference>
<keyword evidence="5" id="KW-0378">Hydrolase</keyword>
<dbReference type="RefSeq" id="WP_040137898.1">
    <property type="nucleotide sequence ID" value="NZ_CP007797.1"/>
</dbReference>
<reference evidence="4 6" key="1">
    <citation type="journal article" date="2014" name="Genome Announc.">
        <title>Complete Genome Sequence of the Model Rhizosphere Strain Azospirillum brasilense Az39, Successfully Applied in Agriculture.</title>
        <authorList>
            <person name="Rivera D."/>
            <person name="Revale S."/>
            <person name="Molina R."/>
            <person name="Gualpa J."/>
            <person name="Puente M."/>
            <person name="Maroniche G."/>
            <person name="Paris G."/>
            <person name="Baker D."/>
            <person name="Clavijo B."/>
            <person name="McLay K."/>
            <person name="Spaepen S."/>
            <person name="Perticari A."/>
            <person name="Vazquez M."/>
            <person name="Wisniewski-Dye F."/>
            <person name="Watkins C."/>
            <person name="Martinez-Abarca F."/>
            <person name="Vanderleyden J."/>
            <person name="Cassan F."/>
        </authorList>
    </citation>
    <scope>NUCLEOTIDE SEQUENCE [LARGE SCALE GENOMIC DNA]</scope>
    <source>
        <strain evidence="4 6">Az39</strain>
        <plasmid evidence="4">AbAZ39_p4</plasmid>
    </source>
</reference>
<feature type="binding site" evidence="1">
    <location>
        <position position="69"/>
    </location>
    <ligand>
        <name>Zn(2+)</name>
        <dbReference type="ChEBI" id="CHEBI:29105"/>
        <label>1</label>
    </ligand>
</feature>
<dbReference type="OrthoDB" id="9796020at2"/>
<keyword evidence="1" id="KW-0862">Zinc</keyword>
<feature type="binding site" evidence="1">
    <location>
        <position position="67"/>
    </location>
    <ligand>
        <name>Zn(2+)</name>
        <dbReference type="ChEBI" id="CHEBI:29105"/>
        <label>1</label>
    </ligand>
</feature>
<organism evidence="4 6">
    <name type="scientific">Azospirillum argentinense</name>
    <dbReference type="NCBI Taxonomy" id="2970906"/>
    <lineage>
        <taxon>Bacteria</taxon>
        <taxon>Pseudomonadati</taxon>
        <taxon>Pseudomonadota</taxon>
        <taxon>Alphaproteobacteria</taxon>
        <taxon>Rhodospirillales</taxon>
        <taxon>Azospirillaceae</taxon>
        <taxon>Azospirillum</taxon>
    </lineage>
</organism>
<feature type="binding site" description="via carbamate group" evidence="1">
    <location>
        <position position="166"/>
    </location>
    <ligand>
        <name>Zn(2+)</name>
        <dbReference type="ChEBI" id="CHEBI:29105"/>
        <label>2</label>
    </ligand>
</feature>
<evidence type="ECO:0000313" key="7">
    <source>
        <dbReference type="Proteomes" id="UP000236268"/>
    </source>
</evidence>
<dbReference type="InterPro" id="IPR011059">
    <property type="entry name" value="Metal-dep_hydrolase_composite"/>
</dbReference>
<dbReference type="Pfam" id="PF01979">
    <property type="entry name" value="Amidohydro_1"/>
    <property type="match status" value="1"/>
</dbReference>
<keyword evidence="1" id="KW-0479">Metal-binding</keyword>
<protein>
    <submittedName>
        <fullName evidence="5">Amidohydrolase/deacetylase family metallohydrolase</fullName>
    </submittedName>
    <submittedName>
        <fullName evidence="4">Dihydroorotase</fullName>
    </submittedName>
</protein>
<dbReference type="EMBL" id="CP007797">
    <property type="protein sequence ID" value="AIB16138.1"/>
    <property type="molecule type" value="Genomic_DNA"/>
</dbReference>
<proteinExistence type="predicted"/>
<dbReference type="InterPro" id="IPR032466">
    <property type="entry name" value="Metal_Hydrolase"/>
</dbReference>
<evidence type="ECO:0000313" key="5">
    <source>
        <dbReference type="EMBL" id="PNQ95519.1"/>
    </source>
</evidence>
<dbReference type="AlphaFoldDB" id="A0A060DYK0"/>
<dbReference type="InterPro" id="IPR020043">
    <property type="entry name" value="Deacetylase_Atu3266-like"/>
</dbReference>
<accession>A0A2K1FSS4</accession>
<reference evidence="5 7" key="2">
    <citation type="submission" date="2018-01" db="EMBL/GenBank/DDBJ databases">
        <title>Whole genome sequence of Azospirillum brasilense REC3 isolated from strawberry roots.</title>
        <authorList>
            <person name="Fontana C.A."/>
            <person name="Salazar S.M."/>
            <person name="Bassi D."/>
            <person name="Puglisi E."/>
            <person name="Lovaisa N.C."/>
            <person name="Toffoli L.M."/>
            <person name="Pedraza R."/>
            <person name="Cocconcelli P.S."/>
        </authorList>
    </citation>
    <scope>NUCLEOTIDE SEQUENCE [LARGE SCALE GENOMIC DNA]</scope>
    <source>
        <strain evidence="5 7">REC3</strain>
        <plasmid evidence="5">p27unnamed</plasmid>
    </source>
</reference>
<gene>
    <name evidence="4" type="ORF">ABAZ39_30235</name>
    <name evidence="5" type="ORF">C1S70_28490</name>
</gene>
<feature type="binding site" evidence="1">
    <location>
        <position position="234"/>
    </location>
    <ligand>
        <name>Zn(2+)</name>
        <dbReference type="ChEBI" id="CHEBI:29105"/>
        <label>2</label>
    </ligand>
</feature>
<feature type="modified residue" description="N6-carboxylysine" evidence="2">
    <location>
        <position position="166"/>
    </location>
</feature>
<sequence>MSETHTFDLVLRGGRILDPANGLDLVGDLAVAKGRIAAVAERLPDDAADTILDVSGKLVTPGLIDTHAHVFEKVTGRFGLNPDMVGVRSGVSTLVDQGGPSLMTLPAFRRFIAEPARSRTLCFLSAYLVGGLEGHYYPQLYRPDCVDVDATIRVGRENRDIVKGIKAHAEVGGASRWGLDVIKQAKRIADGIGVPLYVHLGQLWPEVEGGEAVDPDMLVEELVPLLDSRDILAHPFTRHPGGFISTRTGEVHPVIYKALERGLTVDVGHGSHFSFEMARRTLAAGILPYTLGADLHGYNVKAPTAGAGGEREANPFYGVAPFSLTHAMTELLTLGMALGDVLKTVTSNPAAMLGMADEIGALTPGMAADVAVLEVKAGRWQLSDNSGERVTAPEMIVPAFSLRDGVVQEVDSPLLPKPIPLAA</sequence>
<geneLocation type="plasmid" evidence="4 6">
    <name>AbAZ39_p4</name>
</geneLocation>
<dbReference type="GO" id="GO:0046872">
    <property type="term" value="F:metal ion binding"/>
    <property type="evidence" value="ECO:0007669"/>
    <property type="project" value="UniProtKB-KW"/>
</dbReference>
<name>A0A060DYK0_9PROT</name>
<dbReference type="SUPFAM" id="SSF51338">
    <property type="entry name" value="Composite domain of metallo-dependent hydrolases"/>
    <property type="match status" value="1"/>
</dbReference>
<dbReference type="Gene3D" id="2.30.40.10">
    <property type="entry name" value="Urease, subunit C, domain 1"/>
    <property type="match status" value="1"/>
</dbReference>
<evidence type="ECO:0000313" key="4">
    <source>
        <dbReference type="EMBL" id="AIB16138.1"/>
    </source>
</evidence>
<feature type="binding site" evidence="1">
    <location>
        <position position="294"/>
    </location>
    <ligand>
        <name>Zn(2+)</name>
        <dbReference type="ChEBI" id="CHEBI:29105"/>
        <label>1</label>
    </ligand>
</feature>
<dbReference type="EMBL" id="POWG01000047">
    <property type="protein sequence ID" value="PNQ95519.1"/>
    <property type="molecule type" value="Genomic_DNA"/>
</dbReference>
<evidence type="ECO:0000256" key="2">
    <source>
        <dbReference type="PIRSR" id="PIRSR039004-2"/>
    </source>
</evidence>
<feature type="binding site" description="via carbamate group" evidence="1">
    <location>
        <position position="166"/>
    </location>
    <ligand>
        <name>Zn(2+)</name>
        <dbReference type="ChEBI" id="CHEBI:29105"/>
        <label>1</label>
    </ligand>
</feature>
<geneLocation type="plasmid" evidence="5">
    <name>p27unnamed</name>
</geneLocation>
<keyword evidence="4" id="KW-0614">Plasmid</keyword>
<dbReference type="Proteomes" id="UP000027186">
    <property type="component" value="Plasmid AbAZ39_p4"/>
</dbReference>
<dbReference type="GO" id="GO:0016810">
    <property type="term" value="F:hydrolase activity, acting on carbon-nitrogen (but not peptide) bonds"/>
    <property type="evidence" value="ECO:0007669"/>
    <property type="project" value="InterPro"/>
</dbReference>
<dbReference type="PIRSF" id="PIRSF039004">
    <property type="entry name" value="ADE_EF_0837"/>
    <property type="match status" value="1"/>
</dbReference>
<feature type="binding site" evidence="1">
    <location>
        <position position="199"/>
    </location>
    <ligand>
        <name>Zn(2+)</name>
        <dbReference type="ChEBI" id="CHEBI:29105"/>
        <label>2</label>
    </ligand>
</feature>
<dbReference type="GO" id="GO:0019213">
    <property type="term" value="F:deacetylase activity"/>
    <property type="evidence" value="ECO:0007669"/>
    <property type="project" value="InterPro"/>
</dbReference>
<dbReference type="KEGG" id="abq:ABAZ39_30235"/>
<feature type="domain" description="Amidohydrolase-related" evidence="3">
    <location>
        <begin position="331"/>
        <end position="375"/>
    </location>
</feature>
<dbReference type="InterPro" id="IPR006680">
    <property type="entry name" value="Amidohydro-rel"/>
</dbReference>